<dbReference type="Proteomes" id="UP001361570">
    <property type="component" value="Unassembled WGS sequence"/>
</dbReference>
<accession>A0ABU8DQU4</accession>
<sequence length="88" mass="9663">MRTVTHREMRNNSGEILRAVAAGETIQVTNNGVVAAVISPPPVDVLRDLEERGQLRRATGDIADLRSLPRSRSSLTTAEILADTRGRW</sequence>
<dbReference type="NCBIfam" id="TIGR01552">
    <property type="entry name" value="phd_fam"/>
    <property type="match status" value="1"/>
</dbReference>
<protein>
    <recommendedName>
        <fullName evidence="2">Antitoxin</fullName>
    </recommendedName>
</protein>
<comment type="function">
    <text evidence="2">Antitoxin component of a type II toxin-antitoxin (TA) system.</text>
</comment>
<name>A0ABU8DQU4_9ACTN</name>
<gene>
    <name evidence="3" type="ORF">TEK04_04800</name>
</gene>
<dbReference type="Gene3D" id="3.40.1620.10">
    <property type="entry name" value="YefM-like domain"/>
    <property type="match status" value="1"/>
</dbReference>
<dbReference type="InterPro" id="IPR036165">
    <property type="entry name" value="YefM-like_sf"/>
</dbReference>
<keyword evidence="4" id="KW-1185">Reference proteome</keyword>
<dbReference type="RefSeq" id="WP_336403175.1">
    <property type="nucleotide sequence ID" value="NZ_JBAPLU010000003.1"/>
</dbReference>
<organism evidence="3 4">
    <name type="scientific">Klenkia sesuvii</name>
    <dbReference type="NCBI Taxonomy" id="3103137"/>
    <lineage>
        <taxon>Bacteria</taxon>
        <taxon>Bacillati</taxon>
        <taxon>Actinomycetota</taxon>
        <taxon>Actinomycetes</taxon>
        <taxon>Geodermatophilales</taxon>
        <taxon>Geodermatophilaceae</taxon>
        <taxon>Klenkia</taxon>
    </lineage>
</organism>
<dbReference type="InterPro" id="IPR006442">
    <property type="entry name" value="Antitoxin_Phd/YefM"/>
</dbReference>
<proteinExistence type="inferred from homology"/>
<evidence type="ECO:0000313" key="4">
    <source>
        <dbReference type="Proteomes" id="UP001361570"/>
    </source>
</evidence>
<comment type="similarity">
    <text evidence="1 2">Belongs to the phD/YefM antitoxin family.</text>
</comment>
<evidence type="ECO:0000256" key="1">
    <source>
        <dbReference type="ARBA" id="ARBA00009981"/>
    </source>
</evidence>
<dbReference type="Pfam" id="PF02604">
    <property type="entry name" value="PhdYeFM_antitox"/>
    <property type="match status" value="1"/>
</dbReference>
<reference evidence="3 4" key="1">
    <citation type="submission" date="2024-03" db="EMBL/GenBank/DDBJ databases">
        <title>Draft genome sequence of Klenkia sp. LSe6-5.</title>
        <authorList>
            <person name="Duangmal K."/>
            <person name="Chantavorakit T."/>
        </authorList>
    </citation>
    <scope>NUCLEOTIDE SEQUENCE [LARGE SCALE GENOMIC DNA]</scope>
    <source>
        <strain evidence="3 4">LSe6-5</strain>
    </source>
</reference>
<dbReference type="EMBL" id="JBAPLU010000003">
    <property type="protein sequence ID" value="MEI4271033.1"/>
    <property type="molecule type" value="Genomic_DNA"/>
</dbReference>
<evidence type="ECO:0000256" key="2">
    <source>
        <dbReference type="RuleBase" id="RU362080"/>
    </source>
</evidence>
<comment type="caution">
    <text evidence="3">The sequence shown here is derived from an EMBL/GenBank/DDBJ whole genome shotgun (WGS) entry which is preliminary data.</text>
</comment>
<dbReference type="SUPFAM" id="SSF143120">
    <property type="entry name" value="YefM-like"/>
    <property type="match status" value="1"/>
</dbReference>
<evidence type="ECO:0000313" key="3">
    <source>
        <dbReference type="EMBL" id="MEI4271033.1"/>
    </source>
</evidence>